<evidence type="ECO:0000313" key="3">
    <source>
        <dbReference type="Proteomes" id="UP000694925"/>
    </source>
</evidence>
<evidence type="ECO:0000313" key="4">
    <source>
        <dbReference type="RefSeq" id="XP_017888799.1"/>
    </source>
</evidence>
<keyword evidence="3" id="KW-1185">Reference proteome</keyword>
<feature type="compositionally biased region" description="Basic residues" evidence="2">
    <location>
        <begin position="201"/>
        <end position="222"/>
    </location>
</feature>
<dbReference type="GeneID" id="108630195"/>
<feature type="region of interest" description="Disordered" evidence="2">
    <location>
        <begin position="1371"/>
        <end position="1397"/>
    </location>
</feature>
<organism evidence="3 4">
    <name type="scientific">Ceratina calcarata</name>
    <dbReference type="NCBI Taxonomy" id="156304"/>
    <lineage>
        <taxon>Eukaryota</taxon>
        <taxon>Metazoa</taxon>
        <taxon>Ecdysozoa</taxon>
        <taxon>Arthropoda</taxon>
        <taxon>Hexapoda</taxon>
        <taxon>Insecta</taxon>
        <taxon>Pterygota</taxon>
        <taxon>Neoptera</taxon>
        <taxon>Endopterygota</taxon>
        <taxon>Hymenoptera</taxon>
        <taxon>Apocrita</taxon>
        <taxon>Aculeata</taxon>
        <taxon>Apoidea</taxon>
        <taxon>Anthophila</taxon>
        <taxon>Apidae</taxon>
        <taxon>Ceratina</taxon>
        <taxon>Zadontomerus</taxon>
    </lineage>
</organism>
<feature type="compositionally biased region" description="Basic and acidic residues" evidence="2">
    <location>
        <begin position="1094"/>
        <end position="1108"/>
    </location>
</feature>
<feature type="region of interest" description="Disordered" evidence="2">
    <location>
        <begin position="1492"/>
        <end position="1528"/>
    </location>
</feature>
<feature type="coiled-coil region" evidence="1">
    <location>
        <begin position="21"/>
        <end position="72"/>
    </location>
</feature>
<feature type="compositionally biased region" description="Low complexity" evidence="2">
    <location>
        <begin position="1508"/>
        <end position="1523"/>
    </location>
</feature>
<feature type="region of interest" description="Disordered" evidence="2">
    <location>
        <begin position="621"/>
        <end position="775"/>
    </location>
</feature>
<feature type="region of interest" description="Disordered" evidence="2">
    <location>
        <begin position="1089"/>
        <end position="1108"/>
    </location>
</feature>
<feature type="compositionally biased region" description="Low complexity" evidence="2">
    <location>
        <begin position="933"/>
        <end position="947"/>
    </location>
</feature>
<feature type="compositionally biased region" description="Basic and acidic residues" evidence="2">
    <location>
        <begin position="223"/>
        <end position="232"/>
    </location>
</feature>
<dbReference type="RefSeq" id="XP_017888799.1">
    <property type="nucleotide sequence ID" value="XM_018033310.1"/>
</dbReference>
<gene>
    <name evidence="4" type="primary">LOC108630195</name>
</gene>
<proteinExistence type="predicted"/>
<dbReference type="Proteomes" id="UP000694925">
    <property type="component" value="Unplaced"/>
</dbReference>
<feature type="compositionally biased region" description="Polar residues" evidence="2">
    <location>
        <begin position="922"/>
        <end position="932"/>
    </location>
</feature>
<reference evidence="4" key="1">
    <citation type="submission" date="2025-08" db="UniProtKB">
        <authorList>
            <consortium name="RefSeq"/>
        </authorList>
    </citation>
    <scope>IDENTIFICATION</scope>
    <source>
        <tissue evidence="4">Whole body</tissue>
    </source>
</reference>
<feature type="compositionally biased region" description="Polar residues" evidence="2">
    <location>
        <begin position="253"/>
        <end position="280"/>
    </location>
</feature>
<feature type="coiled-coil region" evidence="1">
    <location>
        <begin position="430"/>
        <end position="457"/>
    </location>
</feature>
<feature type="region of interest" description="Disordered" evidence="2">
    <location>
        <begin position="118"/>
        <end position="151"/>
    </location>
</feature>
<feature type="compositionally biased region" description="Basic and acidic residues" evidence="2">
    <location>
        <begin position="128"/>
        <end position="141"/>
    </location>
</feature>
<feature type="compositionally biased region" description="Basic and acidic residues" evidence="2">
    <location>
        <begin position="636"/>
        <end position="648"/>
    </location>
</feature>
<feature type="compositionally biased region" description="Low complexity" evidence="2">
    <location>
        <begin position="697"/>
        <end position="707"/>
    </location>
</feature>
<feature type="compositionally biased region" description="Low complexity" evidence="2">
    <location>
        <begin position="1386"/>
        <end position="1397"/>
    </location>
</feature>
<feature type="compositionally biased region" description="Basic and acidic residues" evidence="2">
    <location>
        <begin position="281"/>
        <end position="298"/>
    </location>
</feature>
<feature type="compositionally biased region" description="Basic and acidic residues" evidence="2">
    <location>
        <begin position="514"/>
        <end position="523"/>
    </location>
</feature>
<name>A0AAJ7JAK5_9HYME</name>
<feature type="compositionally biased region" description="Low complexity" evidence="2">
    <location>
        <begin position="889"/>
        <end position="899"/>
    </location>
</feature>
<evidence type="ECO:0000256" key="1">
    <source>
        <dbReference type="SAM" id="Coils"/>
    </source>
</evidence>
<feature type="compositionally biased region" description="Polar residues" evidence="2">
    <location>
        <begin position="733"/>
        <end position="744"/>
    </location>
</feature>
<feature type="compositionally biased region" description="Basic and acidic residues" evidence="2">
    <location>
        <begin position="669"/>
        <end position="688"/>
    </location>
</feature>
<feature type="compositionally biased region" description="Basic and acidic residues" evidence="2">
    <location>
        <begin position="305"/>
        <end position="314"/>
    </location>
</feature>
<feature type="region of interest" description="Disordered" evidence="2">
    <location>
        <begin position="404"/>
        <end position="426"/>
    </location>
</feature>
<keyword evidence="1" id="KW-0175">Coiled coil</keyword>
<feature type="compositionally biased region" description="Basic and acidic residues" evidence="2">
    <location>
        <begin position="708"/>
        <end position="720"/>
    </location>
</feature>
<feature type="region of interest" description="Disordered" evidence="2">
    <location>
        <begin position="187"/>
        <end position="343"/>
    </location>
</feature>
<sequence>MSINVTVNGNRFNIRRGRMVLSDLDQIKKNERDRRRRLRLEQVRQQSKEISDRLLERTKNIAKEEFKKLEDNSKLKEIYNGKIMEVQQKYQEDMADIGQAHLSAALEPDHDALIEEKERRNKSAATKRGQEAVKQVKESQQRETVQQHQHQERLRQVRELENLRATMIAQLSKKSVPEPSTICISVQNEIDDEDRQQDGHKRTKKLGTKKSPIKISKAKPKTKTFEVNREQDNLILEEESFPQLTEESVPKSVEQSVPKSAEQSVPKSVEQSVPKSAEQSLRTEPERVDEIPRKERMETANVPSKVDKSARYNPEDYVQTSSDTTYSDSSSSFSDDSSYFSDSGEQFREINQPRYVKCPGSDKVQVYDHNRHQKKVYDQPVGVVEKIQTWNEPSATDLAQEIERAQTAESHLSESRKQNAQKRGEDAVLREKVRRDYQTLMQNLDQLASEERKLKASQAVNYPKDVYIQEERRRLLRDQHKQKLNRAMKTLLDGECLAPCAPRPTERQITLAPIERDKKRKDIQATWEDPSSPNQRTVRRDAQSKYKGNESSREVQILDMLKKVERQKRLLLQEFGADLPDDIFNASIRPLFEKDKSVQTQPTDAPDAQVCRSPEIKVIDVSLEEKSKKDKKNKNKERADPSTERKEIAVQTMTEDEVVQDKGTQVELIQEKESSIKEDRRVRHHPLEPEVIIIRPDVNSSNSTSSDTLREVSDLEKESPKVTPKRKKYSVKTARQTPSKTSYKSVRKIVPKSPAKKVSKSKTLSPKKTPSKADVPSKRIKMYVDKNGVNIKVKPPEVAEILVDVSTQCAQEIAVGTEKLGRVAETKQQWTHSKSFKMKDISDTSTSFASPPPIRPRDILEALSNNISILEMLDSSANESLKRLRRDVSPVSTPETPSPRTMRMPSNIPHPEKFKRLFHYSSTESQTNDYRQTTTSPPKSDTSTSSSNDGPEHIPNAYSRGPVSLEFCLCHNPECRRVHARFEEIRNYALKNCPHMLRKYDDLQNTCAERIISLTNLIEKVRNEQKGMEFSMIDPSDDTSLMQLPPPQIATNDLETVHRLVENIEAIHNQLAKTLIESQKIVKTKTAVDESEEIKETEKGTSTERKAEDKVKPKIVSVEKVDIAMDRFKRLAPSAMTSTPERDDKPSEEEVIERLSKEILEQSKGLNSNLVTSKDICTSTINLSVQTPTDNIIRIENSKVQKERGSVRDSDKEAKGTKDFVPLLHDIPKVVSRMVDNSAHVNGRSKPPVSLLSGPYRTEIDSSGHELSTIIEFDTPDTVNRSQGNIRSPLSARKVTETQMKKSTAIVKPSGHITPSRSDKLRDPTIAKLSQEIKEPSIFFDSPITSKNVESQDLNKELKDEILQCDTVDRGSTQAEECKDKDKITSSSSNSFSELSGVSQIASTPSSTLLRYASSPEEMETALKKLGLGWAITTLKKTREASALSSSSNSDTPINTAKRILSPVKKQNNYGLLDFSDVSSISIKEASKSTEQAVLMKGRTSTPKLQQNSNSESNSSNTNNSENFQVPEEGLIIPNVSLTKTKSNVKNLENL</sequence>
<feature type="compositionally biased region" description="Basic residues" evidence="2">
    <location>
        <begin position="745"/>
        <end position="760"/>
    </location>
</feature>
<evidence type="ECO:0000256" key="2">
    <source>
        <dbReference type="SAM" id="MobiDB-lite"/>
    </source>
</evidence>
<feature type="compositionally biased region" description="Low complexity" evidence="2">
    <location>
        <begin position="321"/>
        <end position="343"/>
    </location>
</feature>
<protein>
    <submittedName>
        <fullName evidence="4">Uncharacterized protein LOC108630195 isoform X1</fullName>
    </submittedName>
</protein>
<dbReference type="KEGG" id="ccal:108630195"/>
<feature type="region of interest" description="Disordered" evidence="2">
    <location>
        <begin position="881"/>
        <end position="910"/>
    </location>
</feature>
<feature type="region of interest" description="Disordered" evidence="2">
    <location>
        <begin position="922"/>
        <end position="957"/>
    </location>
</feature>
<feature type="compositionally biased region" description="Basic and acidic residues" evidence="2">
    <location>
        <begin position="538"/>
        <end position="553"/>
    </location>
</feature>
<feature type="region of interest" description="Disordered" evidence="2">
    <location>
        <begin position="514"/>
        <end position="553"/>
    </location>
</feature>
<accession>A0AAJ7JAK5</accession>